<reference evidence="3" key="1">
    <citation type="submission" date="2016-10" db="EMBL/GenBank/DDBJ databases">
        <authorList>
            <person name="Varghese N."/>
            <person name="Submissions S."/>
        </authorList>
    </citation>
    <scope>NUCLEOTIDE SEQUENCE [LARGE SCALE GENOMIC DNA]</scope>
    <source>
        <strain evidence="3">XBD2006</strain>
    </source>
</reference>
<dbReference type="NCBIfam" id="TIGR02185">
    <property type="entry name" value="Trep_Strep"/>
    <property type="match status" value="1"/>
</dbReference>
<dbReference type="AlphaFoldDB" id="A0A1G5ALX8"/>
<proteinExistence type="predicted"/>
<evidence type="ECO:0000256" key="1">
    <source>
        <dbReference type="SAM" id="Phobius"/>
    </source>
</evidence>
<protein>
    <submittedName>
        <fullName evidence="2">Energy-coupling factor transport system substrate-specific component</fullName>
    </submittedName>
</protein>
<dbReference type="Proteomes" id="UP000183047">
    <property type="component" value="Unassembled WGS sequence"/>
</dbReference>
<feature type="transmembrane region" description="Helical" evidence="1">
    <location>
        <begin position="92"/>
        <end position="108"/>
    </location>
</feature>
<evidence type="ECO:0000313" key="2">
    <source>
        <dbReference type="EMBL" id="SCX78844.1"/>
    </source>
</evidence>
<feature type="transmembrane region" description="Helical" evidence="1">
    <location>
        <begin position="21"/>
        <end position="41"/>
    </location>
</feature>
<keyword evidence="1" id="KW-0472">Membrane</keyword>
<feature type="transmembrane region" description="Helical" evidence="1">
    <location>
        <begin position="120"/>
        <end position="139"/>
    </location>
</feature>
<dbReference type="InterPro" id="IPR011733">
    <property type="entry name" value="CHP02185_IM"/>
</dbReference>
<keyword evidence="1" id="KW-1133">Transmembrane helix</keyword>
<keyword evidence="1" id="KW-0812">Transmembrane</keyword>
<gene>
    <name evidence="2" type="ORF">SAMN02910451_00353</name>
</gene>
<dbReference type="OrthoDB" id="9781459at2"/>
<dbReference type="EMBL" id="FMUR01000003">
    <property type="protein sequence ID" value="SCX78844.1"/>
    <property type="molecule type" value="Genomic_DNA"/>
</dbReference>
<accession>A0A1G5ALX8</accession>
<feature type="transmembrane region" description="Helical" evidence="1">
    <location>
        <begin position="47"/>
        <end position="63"/>
    </location>
</feature>
<sequence length="200" mass="21704">MDGVITKKSNGKLGGKDLINIGIYAAIYCVIMTAISMLGFIPVLMPSLAVLCPLIGGITMMLFYTKVKKFGMITIITVLIGAFLWITGMGYWPFIFGIICGVVADLIAKGGNYASKKMTMLSHGIMNITIFGCFLPLYLDIDGYFASRTSYGSDYVNVLKTIFQPWTAPIILGCAFVFGVLGALLGMSFMKKHFEKAGIV</sequence>
<dbReference type="RefSeq" id="WP_026667578.1">
    <property type="nucleotide sequence ID" value="NZ_FMUR01000003.1"/>
</dbReference>
<dbReference type="STRING" id="185008.bhn_I1736"/>
<keyword evidence="3" id="KW-1185">Reference proteome</keyword>
<evidence type="ECO:0000313" key="3">
    <source>
        <dbReference type="Proteomes" id="UP000183047"/>
    </source>
</evidence>
<feature type="transmembrane region" description="Helical" evidence="1">
    <location>
        <begin position="166"/>
        <end position="186"/>
    </location>
</feature>
<dbReference type="Pfam" id="PF09605">
    <property type="entry name" value="Trep_Strep"/>
    <property type="match status" value="1"/>
</dbReference>
<name>A0A1G5ALX8_9FIRM</name>
<organism evidence="2 3">
    <name type="scientific">Butyrivibrio hungatei</name>
    <dbReference type="NCBI Taxonomy" id="185008"/>
    <lineage>
        <taxon>Bacteria</taxon>
        <taxon>Bacillati</taxon>
        <taxon>Bacillota</taxon>
        <taxon>Clostridia</taxon>
        <taxon>Lachnospirales</taxon>
        <taxon>Lachnospiraceae</taxon>
        <taxon>Butyrivibrio</taxon>
    </lineage>
</organism>
<feature type="transmembrane region" description="Helical" evidence="1">
    <location>
        <begin position="70"/>
        <end position="86"/>
    </location>
</feature>